<evidence type="ECO:0000313" key="4">
    <source>
        <dbReference type="Proteomes" id="UP001328107"/>
    </source>
</evidence>
<reference evidence="4" key="1">
    <citation type="submission" date="2022-10" db="EMBL/GenBank/DDBJ databases">
        <title>Genome assembly of Pristionchus species.</title>
        <authorList>
            <person name="Yoshida K."/>
            <person name="Sommer R.J."/>
        </authorList>
    </citation>
    <scope>NUCLEOTIDE SEQUENCE [LARGE SCALE GENOMIC DNA]</scope>
    <source>
        <strain evidence="4">RS5460</strain>
    </source>
</reference>
<evidence type="ECO:0000256" key="2">
    <source>
        <dbReference type="SAM" id="SignalP"/>
    </source>
</evidence>
<gene>
    <name evidence="3" type="ORF">PMAYCL1PPCAC_12641</name>
</gene>
<evidence type="ECO:0000313" key="3">
    <source>
        <dbReference type="EMBL" id="GMR42446.1"/>
    </source>
</evidence>
<dbReference type="AlphaFoldDB" id="A0AAN4ZNZ9"/>
<keyword evidence="2" id="KW-0732">Signal</keyword>
<organism evidence="3 4">
    <name type="scientific">Pristionchus mayeri</name>
    <dbReference type="NCBI Taxonomy" id="1317129"/>
    <lineage>
        <taxon>Eukaryota</taxon>
        <taxon>Metazoa</taxon>
        <taxon>Ecdysozoa</taxon>
        <taxon>Nematoda</taxon>
        <taxon>Chromadorea</taxon>
        <taxon>Rhabditida</taxon>
        <taxon>Rhabditina</taxon>
        <taxon>Diplogasteromorpha</taxon>
        <taxon>Diplogasteroidea</taxon>
        <taxon>Neodiplogasteridae</taxon>
        <taxon>Pristionchus</taxon>
    </lineage>
</organism>
<feature type="compositionally biased region" description="Basic and acidic residues" evidence="1">
    <location>
        <begin position="47"/>
        <end position="56"/>
    </location>
</feature>
<feature type="compositionally biased region" description="Acidic residues" evidence="1">
    <location>
        <begin position="57"/>
        <end position="67"/>
    </location>
</feature>
<feature type="region of interest" description="Disordered" evidence="1">
    <location>
        <begin position="25"/>
        <end position="76"/>
    </location>
</feature>
<comment type="caution">
    <text evidence="3">The sequence shown here is derived from an EMBL/GenBank/DDBJ whole genome shotgun (WGS) entry which is preliminary data.</text>
</comment>
<name>A0AAN4ZNZ9_9BILA</name>
<dbReference type="Proteomes" id="UP001328107">
    <property type="component" value="Unassembled WGS sequence"/>
</dbReference>
<protein>
    <submittedName>
        <fullName evidence="3">Uncharacterized protein</fullName>
    </submittedName>
</protein>
<feature type="compositionally biased region" description="Polar residues" evidence="1">
    <location>
        <begin position="25"/>
        <end position="46"/>
    </location>
</feature>
<sequence>MRFFLLFFSLLLVSTAQLDIFKGSGISTSGENNPISNMFSSILNPDNESRRNRPLREEEDEDYEESDREYRRRMSE</sequence>
<keyword evidence="4" id="KW-1185">Reference proteome</keyword>
<proteinExistence type="predicted"/>
<accession>A0AAN4ZNZ9</accession>
<feature type="signal peptide" evidence="2">
    <location>
        <begin position="1"/>
        <end position="16"/>
    </location>
</feature>
<dbReference type="EMBL" id="BTRK01000003">
    <property type="protein sequence ID" value="GMR42446.1"/>
    <property type="molecule type" value="Genomic_DNA"/>
</dbReference>
<evidence type="ECO:0000256" key="1">
    <source>
        <dbReference type="SAM" id="MobiDB-lite"/>
    </source>
</evidence>
<feature type="chain" id="PRO_5042924120" evidence="2">
    <location>
        <begin position="17"/>
        <end position="76"/>
    </location>
</feature>